<comment type="cofactor">
    <cofactor evidence="1">
        <name>[4Fe-4S] cluster</name>
        <dbReference type="ChEBI" id="CHEBI:49883"/>
    </cofactor>
</comment>
<dbReference type="AlphaFoldDB" id="A0A9D5JSG5"/>
<dbReference type="GO" id="GO:0046872">
    <property type="term" value="F:metal ion binding"/>
    <property type="evidence" value="ECO:0007669"/>
    <property type="project" value="UniProtKB-KW"/>
</dbReference>
<feature type="domain" description="TRAM" evidence="9">
    <location>
        <begin position="208"/>
        <end position="275"/>
    </location>
</feature>
<keyword evidence="6" id="KW-0479">Metal-binding</keyword>
<feature type="domain" description="Radical SAM core" evidence="10">
    <location>
        <begin position="1"/>
        <end position="205"/>
    </location>
</feature>
<sequence>TRGRLRSRPISSIVEEAAALAQQGVKELLLIGQDTTSYGVDLTGKPLIVPLLEALTALDALRWIRLMYAYPTNLSTDLLRLIAASSTICSYLDLPLQHIDTGILTRMKRGITEPQTRKLLDRLRREIPGLILRTSFIVGFPGEDDAAFQKLEDFVREYKFDRVGVFTYSREDGTPAYDMPDQIPTDVAEARQQRVLEVQQAISLAKHQAMLGTVQTVLIDGVSEETPLLLEGRTAGQAPEIDGVVYINEGHTTPGAFENVRITEAFPYDLVGKIV</sequence>
<dbReference type="Gene3D" id="3.80.30.20">
    <property type="entry name" value="tm_1862 like domain"/>
    <property type="match status" value="1"/>
</dbReference>
<gene>
    <name evidence="11" type="ORF">GF339_01120</name>
</gene>
<dbReference type="InterPro" id="IPR006638">
    <property type="entry name" value="Elp3/MiaA/NifB-like_rSAM"/>
</dbReference>
<evidence type="ECO:0000313" key="12">
    <source>
        <dbReference type="Proteomes" id="UP000649604"/>
    </source>
</evidence>
<dbReference type="Proteomes" id="UP000649604">
    <property type="component" value="Unassembled WGS sequence"/>
</dbReference>
<dbReference type="NCBIfam" id="TIGR00089">
    <property type="entry name" value="MiaB/RimO family radical SAM methylthiotransferase"/>
    <property type="match status" value="1"/>
</dbReference>
<dbReference type="EC" id="2.8.4.-" evidence="11"/>
<dbReference type="Pfam" id="PF18693">
    <property type="entry name" value="TRAM_2"/>
    <property type="match status" value="1"/>
</dbReference>
<dbReference type="GO" id="GO:0006400">
    <property type="term" value="P:tRNA modification"/>
    <property type="evidence" value="ECO:0007669"/>
    <property type="project" value="InterPro"/>
</dbReference>
<dbReference type="InterPro" id="IPR005839">
    <property type="entry name" value="Methylthiotransferase"/>
</dbReference>
<keyword evidence="7" id="KW-0408">Iron</keyword>
<evidence type="ECO:0000256" key="3">
    <source>
        <dbReference type="ARBA" id="ARBA00022490"/>
    </source>
</evidence>
<feature type="non-terminal residue" evidence="11">
    <location>
        <position position="1"/>
    </location>
</feature>
<keyword evidence="8" id="KW-0411">Iron-sulfur</keyword>
<dbReference type="SMART" id="SM00729">
    <property type="entry name" value="Elp3"/>
    <property type="match status" value="1"/>
</dbReference>
<proteinExistence type="predicted"/>
<dbReference type="PANTHER" id="PTHR43837:SF1">
    <property type="entry name" value="RIBOSOMAL PROTEIN US12 METHYLTHIOTRANSFERASE RIMO"/>
    <property type="match status" value="1"/>
</dbReference>
<dbReference type="InterPro" id="IPR005840">
    <property type="entry name" value="Ribosomal_uS12_MeSTrfase_RimO"/>
</dbReference>
<accession>A0A9D5JSG5</accession>
<evidence type="ECO:0000256" key="8">
    <source>
        <dbReference type="ARBA" id="ARBA00023014"/>
    </source>
</evidence>
<name>A0A9D5JSG5_9BACT</name>
<dbReference type="GO" id="GO:0051539">
    <property type="term" value="F:4 iron, 4 sulfur cluster binding"/>
    <property type="evidence" value="ECO:0007669"/>
    <property type="project" value="UniProtKB-KW"/>
</dbReference>
<keyword evidence="2" id="KW-0004">4Fe-4S</keyword>
<protein>
    <submittedName>
        <fullName evidence="11">MiaB/RimO family radical SAM methylthiotransferase</fullName>
        <ecNumber evidence="11">2.8.4.-</ecNumber>
    </submittedName>
</protein>
<dbReference type="GO" id="GO:0035599">
    <property type="term" value="F:aspartic acid methylthiotransferase activity"/>
    <property type="evidence" value="ECO:0007669"/>
    <property type="project" value="TreeGrafter"/>
</dbReference>
<dbReference type="PROSITE" id="PS50926">
    <property type="entry name" value="TRAM"/>
    <property type="match status" value="1"/>
</dbReference>
<keyword evidence="5" id="KW-0949">S-adenosyl-L-methionine</keyword>
<dbReference type="PROSITE" id="PS51918">
    <property type="entry name" value="RADICAL_SAM"/>
    <property type="match status" value="1"/>
</dbReference>
<organism evidence="11 12">
    <name type="scientific">candidate division KSB3 bacterium</name>
    <dbReference type="NCBI Taxonomy" id="2044937"/>
    <lineage>
        <taxon>Bacteria</taxon>
        <taxon>candidate division KSB3</taxon>
    </lineage>
</organism>
<evidence type="ECO:0000259" key="9">
    <source>
        <dbReference type="PROSITE" id="PS50926"/>
    </source>
</evidence>
<dbReference type="InterPro" id="IPR002792">
    <property type="entry name" value="TRAM_dom"/>
</dbReference>
<dbReference type="Gene3D" id="2.40.50.140">
    <property type="entry name" value="Nucleic acid-binding proteins"/>
    <property type="match status" value="1"/>
</dbReference>
<evidence type="ECO:0000256" key="2">
    <source>
        <dbReference type="ARBA" id="ARBA00022485"/>
    </source>
</evidence>
<evidence type="ECO:0000256" key="6">
    <source>
        <dbReference type="ARBA" id="ARBA00022723"/>
    </source>
</evidence>
<dbReference type="SUPFAM" id="SSF102114">
    <property type="entry name" value="Radical SAM enzymes"/>
    <property type="match status" value="1"/>
</dbReference>
<keyword evidence="4 11" id="KW-0808">Transferase</keyword>
<evidence type="ECO:0000259" key="10">
    <source>
        <dbReference type="PROSITE" id="PS51918"/>
    </source>
</evidence>
<reference evidence="11" key="1">
    <citation type="submission" date="2019-11" db="EMBL/GenBank/DDBJ databases">
        <title>Microbial mats filling the niche in hypersaline microbial mats.</title>
        <authorList>
            <person name="Wong H.L."/>
            <person name="Macleod F.I."/>
            <person name="White R.A. III"/>
            <person name="Burns B.P."/>
        </authorList>
    </citation>
    <scope>NUCLEOTIDE SEQUENCE</scope>
    <source>
        <strain evidence="11">Rbin_158</strain>
    </source>
</reference>
<dbReference type="InterPro" id="IPR023404">
    <property type="entry name" value="rSAM_horseshoe"/>
</dbReference>
<dbReference type="GO" id="GO:0005829">
    <property type="term" value="C:cytosol"/>
    <property type="evidence" value="ECO:0007669"/>
    <property type="project" value="TreeGrafter"/>
</dbReference>
<keyword evidence="3" id="KW-0963">Cytoplasm</keyword>
<evidence type="ECO:0000256" key="5">
    <source>
        <dbReference type="ARBA" id="ARBA00022691"/>
    </source>
</evidence>
<evidence type="ECO:0000256" key="4">
    <source>
        <dbReference type="ARBA" id="ARBA00022679"/>
    </source>
</evidence>
<comment type="caution">
    <text evidence="11">The sequence shown here is derived from an EMBL/GenBank/DDBJ whole genome shotgun (WGS) entry which is preliminary data.</text>
</comment>
<dbReference type="EMBL" id="WJJP01000032">
    <property type="protein sequence ID" value="MBD3323151.1"/>
    <property type="molecule type" value="Genomic_DNA"/>
</dbReference>
<evidence type="ECO:0000256" key="1">
    <source>
        <dbReference type="ARBA" id="ARBA00001966"/>
    </source>
</evidence>
<dbReference type="Pfam" id="PF04055">
    <property type="entry name" value="Radical_SAM"/>
    <property type="match status" value="1"/>
</dbReference>
<dbReference type="InterPro" id="IPR007197">
    <property type="entry name" value="rSAM"/>
</dbReference>
<dbReference type="PANTHER" id="PTHR43837">
    <property type="entry name" value="RIBOSOMAL PROTEIN S12 METHYLTHIOTRANSFERASE RIMO"/>
    <property type="match status" value="1"/>
</dbReference>
<dbReference type="InterPro" id="IPR012340">
    <property type="entry name" value="NA-bd_OB-fold"/>
</dbReference>
<evidence type="ECO:0000256" key="7">
    <source>
        <dbReference type="ARBA" id="ARBA00023004"/>
    </source>
</evidence>
<evidence type="ECO:0000313" key="11">
    <source>
        <dbReference type="EMBL" id="MBD3323151.1"/>
    </source>
</evidence>
<dbReference type="InterPro" id="IPR058240">
    <property type="entry name" value="rSAM_sf"/>
</dbReference>